<dbReference type="SUPFAM" id="SSF63829">
    <property type="entry name" value="Calcium-dependent phosphotriesterase"/>
    <property type="match status" value="1"/>
</dbReference>
<organism evidence="4 5">
    <name type="scientific">Bacteroides intestinalis</name>
    <dbReference type="NCBI Taxonomy" id="329854"/>
    <lineage>
        <taxon>Bacteria</taxon>
        <taxon>Pseudomonadati</taxon>
        <taxon>Bacteroidota</taxon>
        <taxon>Bacteroidia</taxon>
        <taxon>Bacteroidales</taxon>
        <taxon>Bacteroidaceae</taxon>
        <taxon>Bacteroides</taxon>
    </lineage>
</organism>
<dbReference type="InterPro" id="IPR000792">
    <property type="entry name" value="Tscrpt_reg_LuxR_C"/>
</dbReference>
<feature type="transmembrane region" description="Helical" evidence="2">
    <location>
        <begin position="746"/>
        <end position="768"/>
    </location>
</feature>
<name>A0A414LIB3_9BACE</name>
<dbReference type="SMART" id="SM00421">
    <property type="entry name" value="HTH_LUXR"/>
    <property type="match status" value="1"/>
</dbReference>
<evidence type="ECO:0000313" key="4">
    <source>
        <dbReference type="EMBL" id="RHE94372.1"/>
    </source>
</evidence>
<keyword evidence="2" id="KW-1133">Transmembrane helix</keyword>
<feature type="coiled-coil region" evidence="1">
    <location>
        <begin position="776"/>
        <end position="833"/>
    </location>
</feature>
<dbReference type="AlphaFoldDB" id="A0A414LIB3"/>
<accession>A0A414LIB3</accession>
<dbReference type="InterPro" id="IPR011123">
    <property type="entry name" value="Y_Y_Y"/>
</dbReference>
<reference evidence="4 5" key="1">
    <citation type="submission" date="2018-08" db="EMBL/GenBank/DDBJ databases">
        <title>A genome reference for cultivated species of the human gut microbiota.</title>
        <authorList>
            <person name="Zou Y."/>
            <person name="Xue W."/>
            <person name="Luo G."/>
        </authorList>
    </citation>
    <scope>NUCLEOTIDE SEQUENCE [LARGE SCALE GENOMIC DNA]</scope>
    <source>
        <strain evidence="4 5">AM27-17</strain>
    </source>
</reference>
<dbReference type="Pfam" id="PF07495">
    <property type="entry name" value="Y_Y_Y"/>
    <property type="match status" value="1"/>
</dbReference>
<proteinExistence type="predicted"/>
<dbReference type="GO" id="GO:0006355">
    <property type="term" value="P:regulation of DNA-templated transcription"/>
    <property type="evidence" value="ECO:0007669"/>
    <property type="project" value="InterPro"/>
</dbReference>
<keyword evidence="1" id="KW-0175">Coiled coil</keyword>
<dbReference type="Gene3D" id="2.60.40.10">
    <property type="entry name" value="Immunoglobulins"/>
    <property type="match status" value="1"/>
</dbReference>
<dbReference type="InterPro" id="IPR015943">
    <property type="entry name" value="WD40/YVTN_repeat-like_dom_sf"/>
</dbReference>
<dbReference type="InterPro" id="IPR036388">
    <property type="entry name" value="WH-like_DNA-bd_sf"/>
</dbReference>
<dbReference type="Gene3D" id="1.10.10.10">
    <property type="entry name" value="Winged helix-like DNA-binding domain superfamily/Winged helix DNA-binding domain"/>
    <property type="match status" value="1"/>
</dbReference>
<dbReference type="Proteomes" id="UP000285650">
    <property type="component" value="Unassembled WGS sequence"/>
</dbReference>
<dbReference type="EMBL" id="QSKV01000002">
    <property type="protein sequence ID" value="RHE94372.1"/>
    <property type="molecule type" value="Genomic_DNA"/>
</dbReference>
<keyword evidence="2" id="KW-0812">Transmembrane</keyword>
<evidence type="ECO:0000256" key="2">
    <source>
        <dbReference type="SAM" id="Phobius"/>
    </source>
</evidence>
<dbReference type="InterPro" id="IPR016032">
    <property type="entry name" value="Sig_transdc_resp-reg_C-effctor"/>
</dbReference>
<evidence type="ECO:0000259" key="3">
    <source>
        <dbReference type="SMART" id="SM00421"/>
    </source>
</evidence>
<feature type="domain" description="HTH luxR-type" evidence="3">
    <location>
        <begin position="906"/>
        <end position="963"/>
    </location>
</feature>
<dbReference type="Gene3D" id="2.130.10.10">
    <property type="entry name" value="YVTN repeat-like/Quinoprotein amine dehydrogenase"/>
    <property type="match status" value="2"/>
</dbReference>
<gene>
    <name evidence="4" type="ORF">DW712_03580</name>
</gene>
<evidence type="ECO:0000313" key="5">
    <source>
        <dbReference type="Proteomes" id="UP000285650"/>
    </source>
</evidence>
<keyword evidence="2" id="KW-0472">Membrane</keyword>
<dbReference type="SUPFAM" id="SSF46894">
    <property type="entry name" value="C-terminal effector domain of the bipartite response regulators"/>
    <property type="match status" value="1"/>
</dbReference>
<dbReference type="GO" id="GO:0003677">
    <property type="term" value="F:DNA binding"/>
    <property type="evidence" value="ECO:0007669"/>
    <property type="project" value="InterPro"/>
</dbReference>
<sequence length="967" mass="111205">MMMRIPSYFLYVTLFFLLLLPFGKAVAGWNSFIVNFDKSLYGKGAQTWKIAPYDDHWVYFANKNGMVQFDGNVWTVFPMNNFSDVRSVLASTTQKRIYAGGINEFGYYEPSEDGELVYHCMSDTLERDCRFVGNVWGIHEADNILYIQGDDRVVKYLNGKYTAIEMNAKIDCSNMVNGILYIGTDHGVWVLVGNTFFPLQGADILASNRIRGIIPHKGGGVIVVTAYNGLFYCNGRTTVPFITGAEDFMRENEVFCVAAQDDKIALGTIHKGLLLIDCSTMDVKYFNENNGLRNNTVLSVSFDSRGNLWAGLDSGVDYVSLSSSFTNLYSYPYSYGTGYTAAMEDGYLYLGTNRGLYYTSYPVRLNGNLPDIHPIPQSSGQVWNLCKIGDDLFCLHDRGIFQIKGTNMYRITDITGAWYCQEVMGYPDRMYVGVYNGLYLLEKQSGEWRVLCKIDGFQDSCRLFEQESAKVLWVHNSGSITRVELSEDLTRQISVKSYGVEEGFPVERQIYVAKIEGRVYFTTPHGIYKYNVHKDMMEPCSDLNNLLNGAVPYTRLLEYHERLISLSPHEICIANLGTYKRGANTSINPIRQSFLELGQDYEAIIPLSDSLMVIPNEEGFALFTVPEVRHRQDLTHSVYIRNMYLTYPKDSLVYTANFLGKKPSLLVDYTSNSVRFEYGLAFFDLDGDDIRFQYRLNKGVWSDYTTVRIKEYSNLSEGDYTFEVKVIYPDGTTSLDELSFRVLPPWYRSVAAYVCYIILAFLGLWYIYRWDDIRVKRKKEQAVVEKDKELHEMEKEFEADKARREKQIVQLEKEKLEYDLQHKSQEMANLMINFVRKNEMLTEIKSEIIKVASSLRGEGAREGKQLLLVINSKIDSNIQSDEVLKRIEDQFDLIHNNFMKRLHARHPDLSNNERMMCAYLKMNLSTKEIAPLLNISVRGVETIRYRLRKKFGLEREDSLTDYLSNQL</sequence>
<dbReference type="InterPro" id="IPR013783">
    <property type="entry name" value="Ig-like_fold"/>
</dbReference>
<protein>
    <submittedName>
        <fullName evidence="4">Transcriptional regulator</fullName>
    </submittedName>
</protein>
<comment type="caution">
    <text evidence="4">The sequence shown here is derived from an EMBL/GenBank/DDBJ whole genome shotgun (WGS) entry which is preliminary data.</text>
</comment>
<evidence type="ECO:0000256" key="1">
    <source>
        <dbReference type="SAM" id="Coils"/>
    </source>
</evidence>